<dbReference type="RefSeq" id="XP_028546950.1">
    <property type="nucleotide sequence ID" value="XM_028691149.1"/>
</dbReference>
<dbReference type="GeneID" id="39745169"/>
<evidence type="ECO:0000313" key="4">
    <source>
        <dbReference type="Proteomes" id="UP000195521"/>
    </source>
</evidence>
<feature type="compositionally biased region" description="Polar residues" evidence="1">
    <location>
        <begin position="303"/>
        <end position="312"/>
    </location>
</feature>
<feature type="transmembrane region" description="Helical" evidence="2">
    <location>
        <begin position="345"/>
        <end position="370"/>
    </location>
</feature>
<sequence length="413" mass="48236">MIDYLREEILKILPSKINYTIFDDANDNCDGVHFYESVKNLIDKNTTNNVISDKIVKALYYVYKKDEDIGLDTDDCDYLYFWLGDLLYKNLKNRSSFYSIMIILIFLLKNDEGLSICKNNSYYNITDDNFEDMKILFDFSKDYDILKNYINEYNKSCGDAFQIYFDGLVIKYQEFKNKCRDLSIRNVTCNVFNDFFNGMNIENLLNLRCTSIGILPDSMDEQLQSGRTEEEHEEEALQKIEPQLPKYTMQYEVEGEEVVQIEDSLTETYEYVDNPGNMAEDRQLDALITEHEHSDESTRKTSIEGQSNIHTQSEESLLSIRDPILNVTSHISSNTLAISSSQSMYIAPFLIGIAVFSIILYKFSPVGYWLKKNLKRKSKMKRNFIMDRNVIEDYTFPNDIDSLSRFDVTYSNI</sequence>
<keyword evidence="4" id="KW-1185">Reference proteome</keyword>
<evidence type="ECO:0000256" key="2">
    <source>
        <dbReference type="SAM" id="Phobius"/>
    </source>
</evidence>
<dbReference type="AlphaFoldDB" id="A0A1Y1JPE4"/>
<dbReference type="OMA" id="WIKINEC"/>
<name>A0A1Y1JPE4_PLAGO</name>
<proteinExistence type="predicted"/>
<reference evidence="4" key="1">
    <citation type="submission" date="2017-04" db="EMBL/GenBank/DDBJ databases">
        <title>Plasmodium gonderi genome.</title>
        <authorList>
            <person name="Arisue N."/>
            <person name="Honma H."/>
            <person name="Kawai S."/>
            <person name="Tougan T."/>
            <person name="Tanabe K."/>
            <person name="Horii T."/>
        </authorList>
    </citation>
    <scope>NUCLEOTIDE SEQUENCE [LARGE SCALE GENOMIC DNA]</scope>
    <source>
        <strain evidence="4">ATCC 30045</strain>
    </source>
</reference>
<evidence type="ECO:0000256" key="1">
    <source>
        <dbReference type="SAM" id="MobiDB-lite"/>
    </source>
</evidence>
<dbReference type="EMBL" id="BDQF01000261">
    <property type="protein sequence ID" value="GAW84361.1"/>
    <property type="molecule type" value="Genomic_DNA"/>
</dbReference>
<organism evidence="3 4">
    <name type="scientific">Plasmodium gonderi</name>
    <dbReference type="NCBI Taxonomy" id="77519"/>
    <lineage>
        <taxon>Eukaryota</taxon>
        <taxon>Sar</taxon>
        <taxon>Alveolata</taxon>
        <taxon>Apicomplexa</taxon>
        <taxon>Aconoidasida</taxon>
        <taxon>Haemosporida</taxon>
        <taxon>Plasmodiidae</taxon>
        <taxon>Plasmodium</taxon>
        <taxon>Plasmodium (Plasmodium)</taxon>
    </lineage>
</organism>
<dbReference type="InterPro" id="IPR008780">
    <property type="entry name" value="Plasmodium_Vir"/>
</dbReference>
<feature type="region of interest" description="Disordered" evidence="1">
    <location>
        <begin position="292"/>
        <end position="312"/>
    </location>
</feature>
<accession>A0A1Y1JPE4</accession>
<keyword evidence="2" id="KW-0472">Membrane</keyword>
<evidence type="ECO:0000313" key="3">
    <source>
        <dbReference type="EMBL" id="GAW84361.1"/>
    </source>
</evidence>
<keyword evidence="2" id="KW-0812">Transmembrane</keyword>
<comment type="caution">
    <text evidence="3">The sequence shown here is derived from an EMBL/GenBank/DDBJ whole genome shotgun (WGS) entry which is preliminary data.</text>
</comment>
<feature type="compositionally biased region" description="Basic and acidic residues" evidence="1">
    <location>
        <begin position="292"/>
        <end position="302"/>
    </location>
</feature>
<protein>
    <submittedName>
        <fullName evidence="3">Variable surface protein</fullName>
    </submittedName>
</protein>
<dbReference type="Proteomes" id="UP000195521">
    <property type="component" value="Unassembled WGS sequence"/>
</dbReference>
<keyword evidence="2" id="KW-1133">Transmembrane helix</keyword>
<dbReference type="Pfam" id="PF05795">
    <property type="entry name" value="Plasmodium_Vir"/>
    <property type="match status" value="1"/>
</dbReference>
<gene>
    <name evidence="3" type="ORF">PGO_002560</name>
</gene>